<proteinExistence type="inferred from homology"/>
<dbReference type="Proteomes" id="UP001164020">
    <property type="component" value="Chromosome"/>
</dbReference>
<dbReference type="Pfam" id="PF02423">
    <property type="entry name" value="OCD_Mu_crystall"/>
    <property type="match status" value="1"/>
</dbReference>
<evidence type="ECO:0000256" key="2">
    <source>
        <dbReference type="SAM" id="MobiDB-lite"/>
    </source>
</evidence>
<comment type="similarity">
    <text evidence="1">Belongs to the ornithine cyclodeaminase/mu-crystallin family.</text>
</comment>
<organism evidence="3 4">
    <name type="scientific">Jiella pelagia</name>
    <dbReference type="NCBI Taxonomy" id="2986949"/>
    <lineage>
        <taxon>Bacteria</taxon>
        <taxon>Pseudomonadati</taxon>
        <taxon>Pseudomonadota</taxon>
        <taxon>Alphaproteobacteria</taxon>
        <taxon>Hyphomicrobiales</taxon>
        <taxon>Aurantimonadaceae</taxon>
        <taxon>Jiella</taxon>
    </lineage>
</organism>
<dbReference type="PANTHER" id="PTHR13812:SF19">
    <property type="entry name" value="KETIMINE REDUCTASE MU-CRYSTALLIN"/>
    <property type="match status" value="1"/>
</dbReference>
<evidence type="ECO:0000313" key="3">
    <source>
        <dbReference type="EMBL" id="WAP70319.1"/>
    </source>
</evidence>
<dbReference type="Gene3D" id="3.40.50.720">
    <property type="entry name" value="NAD(P)-binding Rossmann-like Domain"/>
    <property type="match status" value="1"/>
</dbReference>
<dbReference type="SUPFAM" id="SSF51735">
    <property type="entry name" value="NAD(P)-binding Rossmann-fold domains"/>
    <property type="match status" value="1"/>
</dbReference>
<reference evidence="3" key="1">
    <citation type="submission" date="2022-12" db="EMBL/GenBank/DDBJ databases">
        <title>Jiella pelagia sp. nov., isolated from phosphonate enriched culture of Northwest Pacific surface seawater.</title>
        <authorList>
            <person name="Shin D.Y."/>
            <person name="Hwang C.Y."/>
        </authorList>
    </citation>
    <scope>NUCLEOTIDE SEQUENCE</scope>
    <source>
        <strain evidence="3">HL-NP1</strain>
    </source>
</reference>
<name>A0ABY7C2K2_9HYPH</name>
<dbReference type="InterPro" id="IPR003462">
    <property type="entry name" value="ODC_Mu_crystall"/>
</dbReference>
<keyword evidence="4" id="KW-1185">Reference proteome</keyword>
<dbReference type="InterPro" id="IPR023401">
    <property type="entry name" value="ODC_N"/>
</dbReference>
<feature type="region of interest" description="Disordered" evidence="2">
    <location>
        <begin position="275"/>
        <end position="308"/>
    </location>
</feature>
<evidence type="ECO:0008006" key="5">
    <source>
        <dbReference type="Google" id="ProtNLM"/>
    </source>
</evidence>
<sequence length="388" mass="42054">MKIVGFEEADGLLTWQAVVEAIEAGHRLAAPQIGDLLIGSGDNKLLNRAAWIDGLGIALKSVTVFPHNPRADPPRPSVQGSVLLFDPETGAPSAVIDGGLVTKWKTVADSLLGARLLANPEPKTLLVCGAGTVAANLVDGYLALFPSLETILVWNRTKARADEFVASLASRNVAVFVALDLEAAVGKADIVSTATMAVDPFLHGEWLKSGAHVDLIGAYTPQMREADDEVLTRGEIFVDSRKTTIGHIGEIQDPLDRGVIAEADIRGDLYESRCRHGEAKRPGRHHRLQERRRRPSRPDGGRSDRPDRFRIALTSRPLRWMPRGLGAAGISYVVSPPPQTRYGSRVTCQAGIRWQANECLLRIFCFSRVFVPEPVTTSGKLCLAGLNS</sequence>
<dbReference type="RefSeq" id="WP_268882789.1">
    <property type="nucleotide sequence ID" value="NZ_CP114029.1"/>
</dbReference>
<evidence type="ECO:0000313" key="4">
    <source>
        <dbReference type="Proteomes" id="UP001164020"/>
    </source>
</evidence>
<feature type="compositionally biased region" description="Basic and acidic residues" evidence="2">
    <location>
        <begin position="296"/>
        <end position="308"/>
    </location>
</feature>
<dbReference type="PANTHER" id="PTHR13812">
    <property type="entry name" value="KETIMINE REDUCTASE MU-CRYSTALLIN"/>
    <property type="match status" value="1"/>
</dbReference>
<dbReference type="EMBL" id="CP114029">
    <property type="protein sequence ID" value="WAP70319.1"/>
    <property type="molecule type" value="Genomic_DNA"/>
</dbReference>
<dbReference type="Gene3D" id="3.30.1780.10">
    <property type="entry name" value="ornithine cyclodeaminase, domain 1"/>
    <property type="match status" value="1"/>
</dbReference>
<gene>
    <name evidence="3" type="ORF">OH818_09650</name>
</gene>
<feature type="compositionally biased region" description="Basic residues" evidence="2">
    <location>
        <begin position="282"/>
        <end position="295"/>
    </location>
</feature>
<protein>
    <recommendedName>
        <fullName evidence="5">Ornithine cyclodeaminase</fullName>
    </recommendedName>
</protein>
<dbReference type="InterPro" id="IPR036291">
    <property type="entry name" value="NAD(P)-bd_dom_sf"/>
</dbReference>
<evidence type="ECO:0000256" key="1">
    <source>
        <dbReference type="ARBA" id="ARBA00008903"/>
    </source>
</evidence>
<accession>A0ABY7C2K2</accession>